<dbReference type="GO" id="GO:0019843">
    <property type="term" value="F:rRNA binding"/>
    <property type="evidence" value="ECO:0007669"/>
    <property type="project" value="InterPro"/>
</dbReference>
<dbReference type="Proteomes" id="UP000230750">
    <property type="component" value="Unassembled WGS sequence"/>
</dbReference>
<dbReference type="EMBL" id="MRZV01000106">
    <property type="protein sequence ID" value="PIK58629.1"/>
    <property type="molecule type" value="Genomic_DNA"/>
</dbReference>
<sequence>MRVVNVGKMTSKYLLIALQTLSEMRVVNVGKMTSKYLLIALQTLSEMRVVNVGKMTSKYLLIALQTLTEMIVVNVAPSLGTYSLLLTVFYKDHLPPNDIIYDIIDTIEGEEFTYQDPNDMNFFKNAMNICFNLKDVRLAYRIDALLNTGSNYKLCGDTSKQSLYYSRFLHLICLMDSAEAMYEYYEKLVPS</sequence>
<dbReference type="STRING" id="307972.A0A2G8LEE0"/>
<dbReference type="PANTHER" id="PTHR16276">
    <property type="entry name" value="PENTATRICOPEPTIDE REPEAT DOMAIN-CONTAINING PROTEIN 3"/>
    <property type="match status" value="1"/>
</dbReference>
<keyword evidence="2" id="KW-1185">Reference proteome</keyword>
<dbReference type="OrthoDB" id="185373at2759"/>
<organism evidence="1 2">
    <name type="scientific">Stichopus japonicus</name>
    <name type="common">Sea cucumber</name>
    <dbReference type="NCBI Taxonomy" id="307972"/>
    <lineage>
        <taxon>Eukaryota</taxon>
        <taxon>Metazoa</taxon>
        <taxon>Echinodermata</taxon>
        <taxon>Eleutherozoa</taxon>
        <taxon>Echinozoa</taxon>
        <taxon>Holothuroidea</taxon>
        <taxon>Aspidochirotacea</taxon>
        <taxon>Aspidochirotida</taxon>
        <taxon>Stichopodidae</taxon>
        <taxon>Apostichopus</taxon>
    </lineage>
</organism>
<dbReference type="GO" id="GO:0005739">
    <property type="term" value="C:mitochondrion"/>
    <property type="evidence" value="ECO:0007669"/>
    <property type="project" value="InterPro"/>
</dbReference>
<name>A0A2G8LEE0_STIJA</name>
<feature type="non-terminal residue" evidence="1">
    <location>
        <position position="191"/>
    </location>
</feature>
<dbReference type="GO" id="GO:0043024">
    <property type="term" value="F:ribosomal small subunit binding"/>
    <property type="evidence" value="ECO:0007669"/>
    <property type="project" value="InterPro"/>
</dbReference>
<gene>
    <name evidence="1" type="ORF">BSL78_04403</name>
</gene>
<dbReference type="InterPro" id="IPR037387">
    <property type="entry name" value="PTCD3"/>
</dbReference>
<proteinExistence type="predicted"/>
<evidence type="ECO:0000313" key="2">
    <source>
        <dbReference type="Proteomes" id="UP000230750"/>
    </source>
</evidence>
<dbReference type="AlphaFoldDB" id="A0A2G8LEE0"/>
<accession>A0A2G8LEE0</accession>
<reference evidence="1 2" key="1">
    <citation type="journal article" date="2017" name="PLoS Biol.">
        <title>The sea cucumber genome provides insights into morphological evolution and visceral regeneration.</title>
        <authorList>
            <person name="Zhang X."/>
            <person name="Sun L."/>
            <person name="Yuan J."/>
            <person name="Sun Y."/>
            <person name="Gao Y."/>
            <person name="Zhang L."/>
            <person name="Li S."/>
            <person name="Dai H."/>
            <person name="Hamel J.F."/>
            <person name="Liu C."/>
            <person name="Yu Y."/>
            <person name="Liu S."/>
            <person name="Lin W."/>
            <person name="Guo K."/>
            <person name="Jin S."/>
            <person name="Xu P."/>
            <person name="Storey K.B."/>
            <person name="Huan P."/>
            <person name="Zhang T."/>
            <person name="Zhou Y."/>
            <person name="Zhang J."/>
            <person name="Lin C."/>
            <person name="Li X."/>
            <person name="Xing L."/>
            <person name="Huo D."/>
            <person name="Sun M."/>
            <person name="Wang L."/>
            <person name="Mercier A."/>
            <person name="Li F."/>
            <person name="Yang H."/>
            <person name="Xiang J."/>
        </authorList>
    </citation>
    <scope>NUCLEOTIDE SEQUENCE [LARGE SCALE GENOMIC DNA]</scope>
    <source>
        <strain evidence="1">Shaxun</strain>
        <tissue evidence="1">Muscle</tissue>
    </source>
</reference>
<dbReference type="GO" id="GO:0032543">
    <property type="term" value="P:mitochondrial translation"/>
    <property type="evidence" value="ECO:0007669"/>
    <property type="project" value="InterPro"/>
</dbReference>
<evidence type="ECO:0000313" key="1">
    <source>
        <dbReference type="EMBL" id="PIK58629.1"/>
    </source>
</evidence>
<protein>
    <submittedName>
        <fullName evidence="1">Putative pentatricopeptide repeat domain-containing protein 3, mitochondrial</fullName>
    </submittedName>
</protein>
<comment type="caution">
    <text evidence="1">The sequence shown here is derived from an EMBL/GenBank/DDBJ whole genome shotgun (WGS) entry which is preliminary data.</text>
</comment>
<dbReference type="PANTHER" id="PTHR16276:SF1">
    <property type="entry name" value="SMALL RIBOSOMAL SUBUNIT PROTEIN MS39"/>
    <property type="match status" value="1"/>
</dbReference>